<gene>
    <name evidence="1" type="ORF">HPB51_029149</name>
</gene>
<comment type="caution">
    <text evidence="1">The sequence shown here is derived from an EMBL/GenBank/DDBJ whole genome shotgun (WGS) entry which is preliminary data.</text>
</comment>
<dbReference type="EMBL" id="JABSTU010006394">
    <property type="protein sequence ID" value="KAH7934484.1"/>
    <property type="molecule type" value="Genomic_DNA"/>
</dbReference>
<protein>
    <submittedName>
        <fullName evidence="1">Uncharacterized protein</fullName>
    </submittedName>
</protein>
<name>A0A9J6CVB4_RHIMP</name>
<dbReference type="AlphaFoldDB" id="A0A9J6CVB4"/>
<evidence type="ECO:0000313" key="2">
    <source>
        <dbReference type="Proteomes" id="UP000821866"/>
    </source>
</evidence>
<evidence type="ECO:0000313" key="1">
    <source>
        <dbReference type="EMBL" id="KAH7934484.1"/>
    </source>
</evidence>
<reference evidence="1" key="1">
    <citation type="journal article" date="2020" name="Cell">
        <title>Large-Scale Comparative Analyses of Tick Genomes Elucidate Their Genetic Diversity and Vector Capacities.</title>
        <authorList>
            <consortium name="Tick Genome and Microbiome Consortium (TIGMIC)"/>
            <person name="Jia N."/>
            <person name="Wang J."/>
            <person name="Shi W."/>
            <person name="Du L."/>
            <person name="Sun Y."/>
            <person name="Zhan W."/>
            <person name="Jiang J.F."/>
            <person name="Wang Q."/>
            <person name="Zhang B."/>
            <person name="Ji P."/>
            <person name="Bell-Sakyi L."/>
            <person name="Cui X.M."/>
            <person name="Yuan T.T."/>
            <person name="Jiang B.G."/>
            <person name="Yang W.F."/>
            <person name="Lam T.T."/>
            <person name="Chang Q.C."/>
            <person name="Ding S.J."/>
            <person name="Wang X.J."/>
            <person name="Zhu J.G."/>
            <person name="Ruan X.D."/>
            <person name="Zhao L."/>
            <person name="Wei J.T."/>
            <person name="Ye R.Z."/>
            <person name="Que T.C."/>
            <person name="Du C.H."/>
            <person name="Zhou Y.H."/>
            <person name="Cheng J.X."/>
            <person name="Dai P.F."/>
            <person name="Guo W.B."/>
            <person name="Han X.H."/>
            <person name="Huang E.J."/>
            <person name="Li L.F."/>
            <person name="Wei W."/>
            <person name="Gao Y.C."/>
            <person name="Liu J.Z."/>
            <person name="Shao H.Z."/>
            <person name="Wang X."/>
            <person name="Wang C.C."/>
            <person name="Yang T.C."/>
            <person name="Huo Q.B."/>
            <person name="Li W."/>
            <person name="Chen H.Y."/>
            <person name="Chen S.E."/>
            <person name="Zhou L.G."/>
            <person name="Ni X.B."/>
            <person name="Tian J.H."/>
            <person name="Sheng Y."/>
            <person name="Liu T."/>
            <person name="Pan Y.S."/>
            <person name="Xia L.Y."/>
            <person name="Li J."/>
            <person name="Zhao F."/>
            <person name="Cao W.C."/>
        </authorList>
    </citation>
    <scope>NUCLEOTIDE SEQUENCE</scope>
    <source>
        <strain evidence="1">Rmic-2018</strain>
    </source>
</reference>
<organism evidence="1 2">
    <name type="scientific">Rhipicephalus microplus</name>
    <name type="common">Cattle tick</name>
    <name type="synonym">Boophilus microplus</name>
    <dbReference type="NCBI Taxonomy" id="6941"/>
    <lineage>
        <taxon>Eukaryota</taxon>
        <taxon>Metazoa</taxon>
        <taxon>Ecdysozoa</taxon>
        <taxon>Arthropoda</taxon>
        <taxon>Chelicerata</taxon>
        <taxon>Arachnida</taxon>
        <taxon>Acari</taxon>
        <taxon>Parasitiformes</taxon>
        <taxon>Ixodida</taxon>
        <taxon>Ixodoidea</taxon>
        <taxon>Ixodidae</taxon>
        <taxon>Rhipicephalinae</taxon>
        <taxon>Rhipicephalus</taxon>
        <taxon>Boophilus</taxon>
    </lineage>
</organism>
<accession>A0A9J6CVB4</accession>
<dbReference type="Proteomes" id="UP000821866">
    <property type="component" value="Unassembled WGS sequence"/>
</dbReference>
<reference evidence="1" key="2">
    <citation type="submission" date="2021-09" db="EMBL/GenBank/DDBJ databases">
        <authorList>
            <person name="Jia N."/>
            <person name="Wang J."/>
            <person name="Shi W."/>
            <person name="Du L."/>
            <person name="Sun Y."/>
            <person name="Zhan W."/>
            <person name="Jiang J."/>
            <person name="Wang Q."/>
            <person name="Zhang B."/>
            <person name="Ji P."/>
            <person name="Sakyi L.B."/>
            <person name="Cui X."/>
            <person name="Yuan T."/>
            <person name="Jiang B."/>
            <person name="Yang W."/>
            <person name="Lam T.T.-Y."/>
            <person name="Chang Q."/>
            <person name="Ding S."/>
            <person name="Wang X."/>
            <person name="Zhu J."/>
            <person name="Ruan X."/>
            <person name="Zhao L."/>
            <person name="Wei J."/>
            <person name="Que T."/>
            <person name="Du C."/>
            <person name="Cheng J."/>
            <person name="Dai P."/>
            <person name="Han X."/>
            <person name="Huang E."/>
            <person name="Gao Y."/>
            <person name="Liu J."/>
            <person name="Shao H."/>
            <person name="Ye R."/>
            <person name="Li L."/>
            <person name="Wei W."/>
            <person name="Wang X."/>
            <person name="Wang C."/>
            <person name="Huo Q."/>
            <person name="Li W."/>
            <person name="Guo W."/>
            <person name="Chen H."/>
            <person name="Chen S."/>
            <person name="Zhou L."/>
            <person name="Zhou L."/>
            <person name="Ni X."/>
            <person name="Tian J."/>
            <person name="Zhou Y."/>
            <person name="Sheng Y."/>
            <person name="Liu T."/>
            <person name="Pan Y."/>
            <person name="Xia L."/>
            <person name="Li J."/>
            <person name="Zhao F."/>
            <person name="Cao W."/>
        </authorList>
    </citation>
    <scope>NUCLEOTIDE SEQUENCE</scope>
    <source>
        <strain evidence="1">Rmic-2018</strain>
        <tissue evidence="1">Larvae</tissue>
    </source>
</reference>
<proteinExistence type="predicted"/>
<keyword evidence="2" id="KW-1185">Reference proteome</keyword>
<sequence>MPVRIADYRVIVTTYAQVPRLIFAHVVASNIHPRNLLACLSAFCERALILQALDHVKNAAFTSHANRQNNLKRSDKNWFYTRRTSLSCRWCPLNPANTSKPEPSHLSKTRASPFFLQARTISCSDFQSTRRLGQVS</sequence>